<dbReference type="InterPro" id="IPR021216">
    <property type="entry name" value="DUF2722"/>
</dbReference>
<feature type="compositionally biased region" description="Basic and acidic residues" evidence="1">
    <location>
        <begin position="392"/>
        <end position="409"/>
    </location>
</feature>
<feature type="compositionally biased region" description="Polar residues" evidence="1">
    <location>
        <begin position="307"/>
        <end position="317"/>
    </location>
</feature>
<feature type="compositionally biased region" description="Basic and acidic residues" evidence="1">
    <location>
        <begin position="418"/>
        <end position="460"/>
    </location>
</feature>
<feature type="compositionally biased region" description="Low complexity" evidence="1">
    <location>
        <begin position="262"/>
        <end position="276"/>
    </location>
</feature>
<dbReference type="EMBL" id="CP072759">
    <property type="protein sequence ID" value="QUC23962.1"/>
    <property type="molecule type" value="Genomic_DNA"/>
</dbReference>
<organism evidence="2 3">
    <name type="scientific">Ustilaginoidea virens</name>
    <name type="common">Rice false smut fungus</name>
    <name type="synonym">Villosiclava virens</name>
    <dbReference type="NCBI Taxonomy" id="1159556"/>
    <lineage>
        <taxon>Eukaryota</taxon>
        <taxon>Fungi</taxon>
        <taxon>Dikarya</taxon>
        <taxon>Ascomycota</taxon>
        <taxon>Pezizomycotina</taxon>
        <taxon>Sordariomycetes</taxon>
        <taxon>Hypocreomycetidae</taxon>
        <taxon>Hypocreales</taxon>
        <taxon>Clavicipitaceae</taxon>
        <taxon>Ustilaginoidea</taxon>
    </lineage>
</organism>
<evidence type="ECO:0000256" key="1">
    <source>
        <dbReference type="SAM" id="MobiDB-lite"/>
    </source>
</evidence>
<dbReference type="KEGG" id="uvi:66068980"/>
<protein>
    <submittedName>
        <fullName evidence="2">Uncharacterized protein</fullName>
    </submittedName>
</protein>
<feature type="region of interest" description="Disordered" evidence="1">
    <location>
        <begin position="1"/>
        <end position="113"/>
    </location>
</feature>
<feature type="compositionally biased region" description="Gly residues" evidence="1">
    <location>
        <begin position="241"/>
        <end position="261"/>
    </location>
</feature>
<evidence type="ECO:0000313" key="2">
    <source>
        <dbReference type="EMBL" id="QUC23962.1"/>
    </source>
</evidence>
<feature type="region of interest" description="Disordered" evidence="1">
    <location>
        <begin position="173"/>
        <end position="460"/>
    </location>
</feature>
<evidence type="ECO:0000313" key="3">
    <source>
        <dbReference type="Proteomes" id="UP000027002"/>
    </source>
</evidence>
<feature type="compositionally biased region" description="Low complexity" evidence="1">
    <location>
        <begin position="218"/>
        <end position="240"/>
    </location>
</feature>
<dbReference type="RefSeq" id="XP_043001635.1">
    <property type="nucleotide sequence ID" value="XM_043145700.1"/>
</dbReference>
<sequence length="460" mass="48671">MSAPHRGLPPPAAMALPPQHAPTSAVPPPPQHGHQPPPPPPPSQGAAAPHPPPPPPPPPPLSHPLPPSQQGQPCTALPPPPPQQWHGSEEAMRNWLQAKAEEEKTRQEGLRLEQRRVEMDMLRDSLRGGIPPPMIPLVFAGMASGGTLPQAALDWAQHFFPPSQTHHLQLLPAQRQPSPETHQREGLVQGQATGQYPSGASQQIPPPGSGGYGPYPGSPSRPRGQTVSGVVGRAAGDGLVVVGGGGGGGGGGSGGAGGSLPHGGQPAGAPYGPQAHLRTQSAQQETSPGLYFHHWQPPATQLGGGSSSNRPGTPSGESSKKRKALGPPQPGGTPGGQPLRSPPPFIQSTFANPPPGRKGGHKRQRSDVSWYRPQGYHVEESERAPRPVTPIRDVKAEFSRERYVADPSRHSVSTLLSHETETSRSHYPMSHDHDRSLPRRREHEGSHRERMSPARDADQA</sequence>
<name>A0A8E5MLP6_USTVR</name>
<feature type="compositionally biased region" description="Basic and acidic residues" evidence="1">
    <location>
        <begin position="99"/>
        <end position="113"/>
    </location>
</feature>
<dbReference type="OrthoDB" id="20105at2759"/>
<feature type="compositionally biased region" description="Low complexity" evidence="1">
    <location>
        <begin position="13"/>
        <end position="22"/>
    </location>
</feature>
<feature type="compositionally biased region" description="Polar residues" evidence="1">
    <location>
        <begin position="277"/>
        <end position="287"/>
    </location>
</feature>
<gene>
    <name evidence="2" type="ORF">UV8b_08203</name>
</gene>
<dbReference type="GeneID" id="66068980"/>
<reference evidence="2" key="1">
    <citation type="submission" date="2020-03" db="EMBL/GenBank/DDBJ databases">
        <title>A mixture of massive structural variations and highly conserved coding sequences in Ustilaginoidea virens genome.</title>
        <authorList>
            <person name="Zhang K."/>
            <person name="Zhao Z."/>
            <person name="Zhang Z."/>
            <person name="Li Y."/>
            <person name="Hsiang T."/>
            <person name="Sun W."/>
        </authorList>
    </citation>
    <scope>NUCLEOTIDE SEQUENCE</scope>
    <source>
        <strain evidence="2">UV-8b</strain>
    </source>
</reference>
<feature type="compositionally biased region" description="Pro residues" evidence="1">
    <location>
        <begin position="25"/>
        <end position="67"/>
    </location>
</feature>
<accession>A0A8E5MLP6</accession>
<dbReference type="AlphaFoldDB" id="A0A8E5MLP6"/>
<keyword evidence="3" id="KW-1185">Reference proteome</keyword>
<dbReference type="Proteomes" id="UP000027002">
    <property type="component" value="Chromosome 7"/>
</dbReference>
<dbReference type="Pfam" id="PF10846">
    <property type="entry name" value="DUF2722"/>
    <property type="match status" value="1"/>
</dbReference>
<proteinExistence type="predicted"/>